<dbReference type="GO" id="GO:0001522">
    <property type="term" value="P:pseudouridine synthesis"/>
    <property type="evidence" value="ECO:0007669"/>
    <property type="project" value="InterPro"/>
</dbReference>
<dbReference type="SUPFAM" id="SSF55120">
    <property type="entry name" value="Pseudouridine synthase"/>
    <property type="match status" value="1"/>
</dbReference>
<evidence type="ECO:0000256" key="3">
    <source>
        <dbReference type="ARBA" id="ARBA00022692"/>
    </source>
</evidence>
<dbReference type="InterPro" id="IPR059000">
    <property type="entry name" value="ATPase_P-type_domA"/>
</dbReference>
<dbReference type="PANTHER" id="PTHR24093">
    <property type="entry name" value="CATION TRANSPORTING ATPASE"/>
    <property type="match status" value="1"/>
</dbReference>
<dbReference type="EMBL" id="CAJNOQ010000213">
    <property type="protein sequence ID" value="CAF0773148.1"/>
    <property type="molecule type" value="Genomic_DNA"/>
</dbReference>
<feature type="transmembrane region" description="Helical" evidence="12">
    <location>
        <begin position="869"/>
        <end position="891"/>
    </location>
</feature>
<dbReference type="SMART" id="SM00831">
    <property type="entry name" value="Cation_ATPase_N"/>
    <property type="match status" value="1"/>
</dbReference>
<evidence type="ECO:0000256" key="2">
    <source>
        <dbReference type="ARBA" id="ARBA00007953"/>
    </source>
</evidence>
<dbReference type="InterPro" id="IPR001757">
    <property type="entry name" value="P_typ_ATPase"/>
</dbReference>
<dbReference type="Pfam" id="PF01142">
    <property type="entry name" value="TruD"/>
    <property type="match status" value="1"/>
</dbReference>
<dbReference type="InterPro" id="IPR001656">
    <property type="entry name" value="PsdUridine_synth_TruD"/>
</dbReference>
<dbReference type="Gene3D" id="2.70.150.10">
    <property type="entry name" value="Calcium-transporting ATPase, cytoplasmic transduction domain A"/>
    <property type="match status" value="1"/>
</dbReference>
<dbReference type="InterPro" id="IPR042214">
    <property type="entry name" value="TruD_catalytic"/>
</dbReference>
<dbReference type="Pfam" id="PF13246">
    <property type="entry name" value="Cation_ATPase"/>
    <property type="match status" value="1"/>
</dbReference>
<keyword evidence="5" id="KW-0547">Nucleotide-binding</keyword>
<dbReference type="GO" id="GO:0005388">
    <property type="term" value="F:P-type calcium transporter activity"/>
    <property type="evidence" value="ECO:0007669"/>
    <property type="project" value="TreeGrafter"/>
</dbReference>
<sequence length="1475" mass="167829">MDTSVAGEVTVQDDDDGGQPRKRMRLDNSIEQNVGILHFLSNHLGFDGLVKYRYSDFLVNEIRCSGTVVHLTDLNIPKTNNNSNVVKTDDDVVNLIENNLIEKLKSMSELKLTDSIFIPVAKLTKEERTTIHQYIRSIDMNLKSETVNSSEKEPLIKVTYENIDRQNRTRRQDNWPDKSKPYLKFVLYKENRDTMDAIQHIAKFLNISTSLFQYAGVKDKRGKTCQEITIHRFCDEQLQLGLLKGNRFEVFIRNIKNSSNIDIINCVEKWIENGFINYFGLQRFGSRMLQTFTIGKYLIRRDWSLAIDSILAYDESIKPEWLRQILDVWNKTHDIETILNGHHGRRSIEIDLLRGIQNNDRTNLVGALSFVPRNTRLLYLHSYQSKIWNQIVSRRFSTYNNQILDGDLYRMNDDNNNIKIVDETNRNQVKLEQLVLPLPGYDVIYPKNVISTWYKDLLLEDGIDINQFKHQVKDYSLSGDYRHFIVKPEDVQYKLINYNNIDDDILRSDYDRLTSVDSPITDNNGQFSGLKISFSLPKSCYATMALRELLHRNESQLQNEHQDKETIVETTNLIDWRENFGISPKELDILMRSKEDEAYNLILTEHGGIKHLCQKLHSNSERGLENDPEDLQLRQIVYGKNEIPPKPAKSFLRLCWEAAQDRVLLILMIAAVVSIVLSIILLHTPQVDADSFSDDNEWLDGVAICLAIFIVITVTALNDWHKEKQFRSLQNRIDKDHLTTVVRAGDLTEIVSNQLVVGDVCVIKYGDNCPADGIVLFSTNLEVDESTLTGETDMISKSTRNPILLSGTRVMDGNGKMLVTAVGLNSQTGKIMTLLGAAEKEDDGDESEADSKQINIPARKGRSVLQGKLLRLAIQISVAGISTAILCFILLTTRYSLRTYHFEKKAWQNSQLQQFVRIIVQSLTVIVVCVPEGLPLAVTIALAYAVRQMVYDNNYVRHLHACETMGNATTICSDKTGTITTNRMTAVECFFAGQHITQILNDRSFNYDLTAILFEAISINSSYTSKIEVPTRESELPRQLGNKTECGLLGLVQTFGGHYNLLRQKYPEEDFIKVYSFNSKRKLMATVIRRENTFRLFVKGASEVILDKCDYVLDQNNTSVALNSDFSEYLVTVIKQMASRGLRTIAVAYRDLVVSDGSIRGIFIVLYKIQQDKLDKIWPKLRVLARSTPEDKFNLVNGDGTNDGPALKRADVGFAMGITGTDIAKEASDIILTDDNFQSIVKALIWGRNVYDSIAKFLQFQLTVNVSATILTLMSAGFIGELALKAIQMLWVNLVMDTLASLALATEPPSEDVLSRVSYGRTRAPPILDVDSVTKLLQTDPVAARRPSEHFTIIFNTFVQMTLFNEINARKLHGEKNLISFIPPEPFYNFLSPIINFFMRSWPYCKLSHKGIEENLTEGSDDDEVQIPSKALDPWLRGIERIRAHLEFLETFERTMLRKGATNSISNDVSRGEKI</sequence>
<dbReference type="Gene3D" id="1.20.1110.10">
    <property type="entry name" value="Calcium-transporting ATPase, transmembrane domain"/>
    <property type="match status" value="2"/>
</dbReference>
<dbReference type="PANTHER" id="PTHR24093:SF369">
    <property type="entry name" value="CALCIUM-TRANSPORTING ATPASE"/>
    <property type="match status" value="1"/>
</dbReference>
<dbReference type="GO" id="GO:0009982">
    <property type="term" value="F:pseudouridine synthase activity"/>
    <property type="evidence" value="ECO:0007669"/>
    <property type="project" value="InterPro"/>
</dbReference>
<dbReference type="InterPro" id="IPR008250">
    <property type="entry name" value="ATPase_P-typ_transduc_dom_A_sf"/>
</dbReference>
<proteinExistence type="inferred from homology"/>
<keyword evidence="10" id="KW-0413">Isomerase</keyword>
<gene>
    <name evidence="14" type="ORF">GPM918_LOCUS2042</name>
    <name evidence="15" type="ORF">SRO942_LOCUS2042</name>
</gene>
<dbReference type="InterPro" id="IPR023299">
    <property type="entry name" value="ATPase_P-typ_cyto_dom_N"/>
</dbReference>
<evidence type="ECO:0000313" key="14">
    <source>
        <dbReference type="EMBL" id="CAF0773148.1"/>
    </source>
</evidence>
<dbReference type="NCBIfam" id="TIGR01494">
    <property type="entry name" value="ATPase_P-type"/>
    <property type="match status" value="3"/>
</dbReference>
<evidence type="ECO:0000256" key="4">
    <source>
        <dbReference type="ARBA" id="ARBA00022723"/>
    </source>
</evidence>
<dbReference type="PRINTS" id="PR00119">
    <property type="entry name" value="CATATPASE"/>
</dbReference>
<evidence type="ECO:0000256" key="10">
    <source>
        <dbReference type="ARBA" id="ARBA00023235"/>
    </source>
</evidence>
<comment type="similarity">
    <text evidence="2">Belongs to the pseudouridine synthase TruD family.</text>
</comment>
<dbReference type="SUPFAM" id="SSF81665">
    <property type="entry name" value="Calcium ATPase, transmembrane domain M"/>
    <property type="match status" value="1"/>
</dbReference>
<organism evidence="14 16">
    <name type="scientific">Didymodactylos carnosus</name>
    <dbReference type="NCBI Taxonomy" id="1234261"/>
    <lineage>
        <taxon>Eukaryota</taxon>
        <taxon>Metazoa</taxon>
        <taxon>Spiralia</taxon>
        <taxon>Gnathifera</taxon>
        <taxon>Rotifera</taxon>
        <taxon>Eurotatoria</taxon>
        <taxon>Bdelloidea</taxon>
        <taxon>Philodinida</taxon>
        <taxon>Philodinidae</taxon>
        <taxon>Didymodactylos</taxon>
    </lineage>
</organism>
<comment type="subcellular location">
    <subcellularLocation>
        <location evidence="1">Endomembrane system</location>
        <topology evidence="1">Multi-pass membrane protein</topology>
    </subcellularLocation>
</comment>
<keyword evidence="4" id="KW-0479">Metal-binding</keyword>
<dbReference type="GO" id="GO:0005524">
    <property type="term" value="F:ATP binding"/>
    <property type="evidence" value="ECO:0007669"/>
    <property type="project" value="UniProtKB-KW"/>
</dbReference>
<dbReference type="SUPFAM" id="SSF81660">
    <property type="entry name" value="Metal cation-transporting ATPase, ATP-binding domain N"/>
    <property type="match status" value="1"/>
</dbReference>
<dbReference type="PROSITE" id="PS50984">
    <property type="entry name" value="TRUD"/>
    <property type="match status" value="1"/>
</dbReference>
<dbReference type="Pfam" id="PF00689">
    <property type="entry name" value="Cation_ATPase_C"/>
    <property type="match status" value="1"/>
</dbReference>
<evidence type="ECO:0000256" key="8">
    <source>
        <dbReference type="ARBA" id="ARBA00022989"/>
    </source>
</evidence>
<dbReference type="Proteomes" id="UP000663829">
    <property type="component" value="Unassembled WGS sequence"/>
</dbReference>
<dbReference type="Proteomes" id="UP000681722">
    <property type="component" value="Unassembled WGS sequence"/>
</dbReference>
<dbReference type="GO" id="GO:0012505">
    <property type="term" value="C:endomembrane system"/>
    <property type="evidence" value="ECO:0007669"/>
    <property type="project" value="UniProtKB-SubCell"/>
</dbReference>
<dbReference type="Gene3D" id="3.30.2350.20">
    <property type="entry name" value="TruD, catalytic domain"/>
    <property type="match status" value="3"/>
</dbReference>
<evidence type="ECO:0000259" key="13">
    <source>
        <dbReference type="PROSITE" id="PS50984"/>
    </source>
</evidence>
<keyword evidence="7" id="KW-0460">Magnesium</keyword>
<dbReference type="InterPro" id="IPR004014">
    <property type="entry name" value="ATPase_P-typ_cation-transptr_N"/>
</dbReference>
<dbReference type="Gene3D" id="3.40.1110.10">
    <property type="entry name" value="Calcium-transporting ATPase, cytoplasmic domain N"/>
    <property type="match status" value="1"/>
</dbReference>
<keyword evidence="8 12" id="KW-1133">Transmembrane helix</keyword>
<dbReference type="InterPro" id="IPR006068">
    <property type="entry name" value="ATPase_P-typ_cation-transptr_C"/>
</dbReference>
<name>A0A813QTU1_9BILA</name>
<comment type="caution">
    <text evidence="14">The sequence shown here is derived from an EMBL/GenBank/DDBJ whole genome shotgun (WGS) entry which is preliminary data.</text>
</comment>
<evidence type="ECO:0000256" key="1">
    <source>
        <dbReference type="ARBA" id="ARBA00004127"/>
    </source>
</evidence>
<dbReference type="InterPro" id="IPR023298">
    <property type="entry name" value="ATPase_P-typ_TM_dom_sf"/>
</dbReference>
<dbReference type="GO" id="GO:0016887">
    <property type="term" value="F:ATP hydrolysis activity"/>
    <property type="evidence" value="ECO:0007669"/>
    <property type="project" value="InterPro"/>
</dbReference>
<dbReference type="PROSITE" id="PS00154">
    <property type="entry name" value="ATPASE_E1_E2"/>
    <property type="match status" value="1"/>
</dbReference>
<dbReference type="NCBIfam" id="TIGR00094">
    <property type="entry name" value="tRNA_TruD_broad"/>
    <property type="match status" value="1"/>
</dbReference>
<dbReference type="GO" id="GO:0003723">
    <property type="term" value="F:RNA binding"/>
    <property type="evidence" value="ECO:0007669"/>
    <property type="project" value="InterPro"/>
</dbReference>
<dbReference type="FunFam" id="2.70.150.10:FF:000001">
    <property type="entry name" value="Calcium-transporting ATPase"/>
    <property type="match status" value="1"/>
</dbReference>
<feature type="transmembrane region" description="Helical" evidence="12">
    <location>
        <begin position="663"/>
        <end position="681"/>
    </location>
</feature>
<dbReference type="PRINTS" id="PR00121">
    <property type="entry name" value="NAKATPASE"/>
</dbReference>
<evidence type="ECO:0000313" key="15">
    <source>
        <dbReference type="EMBL" id="CAF3555471.1"/>
    </source>
</evidence>
<evidence type="ECO:0000256" key="6">
    <source>
        <dbReference type="ARBA" id="ARBA00022840"/>
    </source>
</evidence>
<dbReference type="SUPFAM" id="SSF81653">
    <property type="entry name" value="Calcium ATPase, transduction domain A"/>
    <property type="match status" value="1"/>
</dbReference>
<evidence type="ECO:0000256" key="7">
    <source>
        <dbReference type="ARBA" id="ARBA00022842"/>
    </source>
</evidence>
<dbReference type="InterPro" id="IPR018303">
    <property type="entry name" value="ATPase_P-typ_P_site"/>
</dbReference>
<dbReference type="Pfam" id="PF00122">
    <property type="entry name" value="E1-E2_ATPase"/>
    <property type="match status" value="1"/>
</dbReference>
<dbReference type="InterPro" id="IPR020103">
    <property type="entry name" value="PsdUridine_synth_cat_dom_sf"/>
</dbReference>
<dbReference type="CDD" id="cd02576">
    <property type="entry name" value="PseudoU_synth_ScPUS7"/>
    <property type="match status" value="1"/>
</dbReference>
<dbReference type="InterPro" id="IPR036412">
    <property type="entry name" value="HAD-like_sf"/>
</dbReference>
<feature type="domain" description="TRUD" evidence="13">
    <location>
        <begin position="274"/>
        <end position="487"/>
    </location>
</feature>
<feature type="transmembrane region" description="Helical" evidence="12">
    <location>
        <begin position="701"/>
        <end position="720"/>
    </location>
</feature>
<reference evidence="14" key="1">
    <citation type="submission" date="2021-02" db="EMBL/GenBank/DDBJ databases">
        <authorList>
            <person name="Nowell W R."/>
        </authorList>
    </citation>
    <scope>NUCLEOTIDE SEQUENCE</scope>
</reference>
<dbReference type="OrthoDB" id="447290at2759"/>
<evidence type="ECO:0000256" key="11">
    <source>
        <dbReference type="SAM" id="MobiDB-lite"/>
    </source>
</evidence>
<dbReference type="SUPFAM" id="SSF56784">
    <property type="entry name" value="HAD-like"/>
    <property type="match status" value="1"/>
</dbReference>
<dbReference type="GO" id="GO:0005886">
    <property type="term" value="C:plasma membrane"/>
    <property type="evidence" value="ECO:0007669"/>
    <property type="project" value="TreeGrafter"/>
</dbReference>
<evidence type="ECO:0000313" key="16">
    <source>
        <dbReference type="Proteomes" id="UP000663829"/>
    </source>
</evidence>
<keyword evidence="3 12" id="KW-0812">Transmembrane</keyword>
<dbReference type="GO" id="GO:0046872">
    <property type="term" value="F:metal ion binding"/>
    <property type="evidence" value="ECO:0007669"/>
    <property type="project" value="UniProtKB-KW"/>
</dbReference>
<evidence type="ECO:0000256" key="12">
    <source>
        <dbReference type="SAM" id="Phobius"/>
    </source>
</evidence>
<accession>A0A813QTU1</accession>
<keyword evidence="9 12" id="KW-0472">Membrane</keyword>
<evidence type="ECO:0000256" key="9">
    <source>
        <dbReference type="ARBA" id="ARBA00023136"/>
    </source>
</evidence>
<keyword evidence="6" id="KW-0067">ATP-binding</keyword>
<keyword evidence="16" id="KW-1185">Reference proteome</keyword>
<dbReference type="EMBL" id="CAJOBC010000213">
    <property type="protein sequence ID" value="CAF3555471.1"/>
    <property type="molecule type" value="Genomic_DNA"/>
</dbReference>
<dbReference type="Pfam" id="PF00690">
    <property type="entry name" value="Cation_ATPase_N"/>
    <property type="match status" value="1"/>
</dbReference>
<feature type="region of interest" description="Disordered" evidence="11">
    <location>
        <begin position="1"/>
        <end position="22"/>
    </location>
</feature>
<dbReference type="GO" id="GO:0051480">
    <property type="term" value="P:regulation of cytosolic calcium ion concentration"/>
    <property type="evidence" value="ECO:0007669"/>
    <property type="project" value="TreeGrafter"/>
</dbReference>
<evidence type="ECO:0000256" key="5">
    <source>
        <dbReference type="ARBA" id="ARBA00022741"/>
    </source>
</evidence>
<dbReference type="InterPro" id="IPR011760">
    <property type="entry name" value="PsdUridine_synth_TruD_insert"/>
</dbReference>
<protein>
    <recommendedName>
        <fullName evidence="13">TRUD domain-containing protein</fullName>
    </recommendedName>
</protein>